<feature type="transmembrane region" description="Helical" evidence="1">
    <location>
        <begin position="237"/>
        <end position="256"/>
    </location>
</feature>
<name>A0ABS8R8L9_9LACO</name>
<feature type="transmembrane region" description="Helical" evidence="1">
    <location>
        <begin position="213"/>
        <end position="231"/>
    </location>
</feature>
<keyword evidence="1" id="KW-0472">Membrane</keyword>
<keyword evidence="1" id="KW-0812">Transmembrane</keyword>
<dbReference type="Proteomes" id="UP001199710">
    <property type="component" value="Unassembled WGS sequence"/>
</dbReference>
<evidence type="ECO:0000313" key="2">
    <source>
        <dbReference type="EMBL" id="MCD7130565.1"/>
    </source>
</evidence>
<comment type="caution">
    <text evidence="2">The sequence shown here is derived from an EMBL/GenBank/DDBJ whole genome shotgun (WGS) entry which is preliminary data.</text>
</comment>
<organism evidence="2 3">
    <name type="scientific">Limosilactobacillus agrestis</name>
    <dbReference type="NCBI Taxonomy" id="2759748"/>
    <lineage>
        <taxon>Bacteria</taxon>
        <taxon>Bacillati</taxon>
        <taxon>Bacillota</taxon>
        <taxon>Bacilli</taxon>
        <taxon>Lactobacillales</taxon>
        <taxon>Lactobacillaceae</taxon>
        <taxon>Limosilactobacillus</taxon>
    </lineage>
</organism>
<evidence type="ECO:0000313" key="3">
    <source>
        <dbReference type="Proteomes" id="UP001199710"/>
    </source>
</evidence>
<keyword evidence="3" id="KW-1185">Reference proteome</keyword>
<dbReference type="EMBL" id="JAJPDE010000062">
    <property type="protein sequence ID" value="MCD7130565.1"/>
    <property type="molecule type" value="Genomic_DNA"/>
</dbReference>
<dbReference type="SUPFAM" id="SSF103473">
    <property type="entry name" value="MFS general substrate transporter"/>
    <property type="match status" value="1"/>
</dbReference>
<evidence type="ECO:0000256" key="1">
    <source>
        <dbReference type="SAM" id="Phobius"/>
    </source>
</evidence>
<proteinExistence type="predicted"/>
<feature type="transmembrane region" description="Helical" evidence="1">
    <location>
        <begin position="182"/>
        <end position="201"/>
    </location>
</feature>
<reference evidence="2 3" key="1">
    <citation type="submission" date="2021-12" db="EMBL/GenBank/DDBJ databases">
        <title>A phylogenomic analysis of Limosilactobacillus reuteri reveals ancient and stable evolutionary relationships with rodents and birds and zoonotic transmission to humans.</title>
        <authorList>
            <person name="Li F."/>
            <person name="Li X."/>
            <person name="Cheng C."/>
            <person name="Tollenaar S."/>
            <person name="Zhang J.S."/>
            <person name="Simpson D."/>
            <person name="Tasseva G."/>
            <person name="Perez-Munoz M.E."/>
            <person name="Frese S."/>
            <person name="Gaenzle M.G."/>
            <person name="Walter J."/>
            <person name="Zheng J."/>
        </authorList>
    </citation>
    <scope>NUCLEOTIDE SEQUENCE [LARGE SCALE GENOMIC DNA]</scope>
    <source>
        <strain evidence="2 3">BG-MG3-B</strain>
    </source>
</reference>
<sequence>MDVQDNNQIEELNKTFCQYIFKPDSLTKTESDNLSNVVNSAIKLKEWHVPYEIITERIYATNTENLEEIPNSVQEKLVNVRANDNEDISRINKVRNDTVRHVHLAIVQKKYIDSNMKQAKEELEQIKDIKHSIYSDFIAILGIFTAITFATFGGLQLVGNIFGKITQFSFKNIGGVLMLGSIYLLGMYLILVALLIGISKLNDRKYYLSNNSIYVLTTSFITIFTFGFGLMDKIFSTHILFWLLIALMLIMWGIVIRKLLKRSAK</sequence>
<dbReference type="InterPro" id="IPR036259">
    <property type="entry name" value="MFS_trans_sf"/>
</dbReference>
<protein>
    <submittedName>
        <fullName evidence="2">Uncharacterized protein</fullName>
    </submittedName>
</protein>
<dbReference type="RefSeq" id="WP_231823260.1">
    <property type="nucleotide sequence ID" value="NZ_JAJPDE010000062.1"/>
</dbReference>
<keyword evidence="1" id="KW-1133">Transmembrane helix</keyword>
<feature type="transmembrane region" description="Helical" evidence="1">
    <location>
        <begin position="137"/>
        <end position="162"/>
    </location>
</feature>
<accession>A0ABS8R8L9</accession>
<gene>
    <name evidence="2" type="ORF">LTY36_05085</name>
</gene>